<keyword evidence="4" id="KW-0554">One-carbon metabolism</keyword>
<proteinExistence type="inferred from homology"/>
<dbReference type="PANTHER" id="PTHR48069:SF3">
    <property type="entry name" value="DIHYDROFOLATE REDUCTASE"/>
    <property type="match status" value="1"/>
</dbReference>
<dbReference type="PRINTS" id="PR00070">
    <property type="entry name" value="DHFR"/>
</dbReference>
<dbReference type="PANTHER" id="PTHR48069">
    <property type="entry name" value="DIHYDROFOLATE REDUCTASE"/>
    <property type="match status" value="1"/>
</dbReference>
<keyword evidence="5" id="KW-0521">NADP</keyword>
<feature type="domain" description="DHFR" evidence="7">
    <location>
        <begin position="1"/>
        <end position="161"/>
    </location>
</feature>
<keyword evidence="6 8" id="KW-0560">Oxidoreductase</keyword>
<dbReference type="Gene3D" id="3.40.430.10">
    <property type="entry name" value="Dihydrofolate Reductase, subunit A"/>
    <property type="match status" value="1"/>
</dbReference>
<evidence type="ECO:0000313" key="8">
    <source>
        <dbReference type="EMBL" id="MBP1927242.1"/>
    </source>
</evidence>
<dbReference type="SUPFAM" id="SSF53597">
    <property type="entry name" value="Dihydrofolate reductase-like"/>
    <property type="match status" value="1"/>
</dbReference>
<dbReference type="EC" id="1.5.1.3" evidence="3"/>
<comment type="pathway">
    <text evidence="1">Cofactor biosynthesis; tetrahydrofolate biosynthesis; 5,6,7,8-tetrahydrofolate from 7,8-dihydrofolate: step 1/1.</text>
</comment>
<comment type="similarity">
    <text evidence="2">Belongs to the dihydrofolate reductase family.</text>
</comment>
<dbReference type="CDD" id="cd00209">
    <property type="entry name" value="DHFR"/>
    <property type="match status" value="1"/>
</dbReference>
<accession>A0ABS4GHZ4</accession>
<gene>
    <name evidence="8" type="ORF">J2Z76_003139</name>
</gene>
<evidence type="ECO:0000259" key="7">
    <source>
        <dbReference type="PROSITE" id="PS51330"/>
    </source>
</evidence>
<dbReference type="RefSeq" id="WP_209512951.1">
    <property type="nucleotide sequence ID" value="NZ_JAGGKS010000011.1"/>
</dbReference>
<dbReference type="EMBL" id="JAGGKS010000011">
    <property type="protein sequence ID" value="MBP1927242.1"/>
    <property type="molecule type" value="Genomic_DNA"/>
</dbReference>
<dbReference type="GO" id="GO:0004146">
    <property type="term" value="F:dihydrofolate reductase activity"/>
    <property type="evidence" value="ECO:0007669"/>
    <property type="project" value="UniProtKB-EC"/>
</dbReference>
<evidence type="ECO:0000256" key="4">
    <source>
        <dbReference type="ARBA" id="ARBA00022563"/>
    </source>
</evidence>
<dbReference type="InterPro" id="IPR012259">
    <property type="entry name" value="DHFR"/>
</dbReference>
<name>A0ABS4GHZ4_9FIRM</name>
<sequence>MKLIVAVASDWGIGFDGDLLFDLPDDMAFFRNTTKNKIVVMGRPTLLSFPGGNPLKNRTNIVLTRDEKFKKEGCIICNSTDELFEELKKYDSDDVFIIGGGKIYNELYPYCEEAYITKVNATAKADTYLHNFDDDANWKLVFKSEKHINNGIEFTFNTYKNMRPIQK</sequence>
<organism evidence="8 9">
    <name type="scientific">Sedimentibacter acidaminivorans</name>
    <dbReference type="NCBI Taxonomy" id="913099"/>
    <lineage>
        <taxon>Bacteria</taxon>
        <taxon>Bacillati</taxon>
        <taxon>Bacillota</taxon>
        <taxon>Tissierellia</taxon>
        <taxon>Sedimentibacter</taxon>
    </lineage>
</organism>
<evidence type="ECO:0000313" key="9">
    <source>
        <dbReference type="Proteomes" id="UP001519342"/>
    </source>
</evidence>
<evidence type="ECO:0000256" key="3">
    <source>
        <dbReference type="ARBA" id="ARBA00012856"/>
    </source>
</evidence>
<dbReference type="InterPro" id="IPR001796">
    <property type="entry name" value="DHFR_dom"/>
</dbReference>
<evidence type="ECO:0000256" key="6">
    <source>
        <dbReference type="ARBA" id="ARBA00023002"/>
    </source>
</evidence>
<keyword evidence="9" id="KW-1185">Reference proteome</keyword>
<dbReference type="Proteomes" id="UP001519342">
    <property type="component" value="Unassembled WGS sequence"/>
</dbReference>
<protein>
    <recommendedName>
        <fullName evidence="3">dihydrofolate reductase</fullName>
        <ecNumber evidence="3">1.5.1.3</ecNumber>
    </recommendedName>
</protein>
<reference evidence="8 9" key="1">
    <citation type="submission" date="2021-03" db="EMBL/GenBank/DDBJ databases">
        <title>Genomic Encyclopedia of Type Strains, Phase IV (KMG-IV): sequencing the most valuable type-strain genomes for metagenomic binning, comparative biology and taxonomic classification.</title>
        <authorList>
            <person name="Goeker M."/>
        </authorList>
    </citation>
    <scope>NUCLEOTIDE SEQUENCE [LARGE SCALE GENOMIC DNA]</scope>
    <source>
        <strain evidence="8 9">DSM 24004</strain>
    </source>
</reference>
<evidence type="ECO:0000256" key="2">
    <source>
        <dbReference type="ARBA" id="ARBA00009539"/>
    </source>
</evidence>
<dbReference type="Pfam" id="PF00186">
    <property type="entry name" value="DHFR_1"/>
    <property type="match status" value="1"/>
</dbReference>
<comment type="caution">
    <text evidence="8">The sequence shown here is derived from an EMBL/GenBank/DDBJ whole genome shotgun (WGS) entry which is preliminary data.</text>
</comment>
<dbReference type="PROSITE" id="PS51330">
    <property type="entry name" value="DHFR_2"/>
    <property type="match status" value="1"/>
</dbReference>
<dbReference type="InterPro" id="IPR024072">
    <property type="entry name" value="DHFR-like_dom_sf"/>
</dbReference>
<evidence type="ECO:0000256" key="5">
    <source>
        <dbReference type="ARBA" id="ARBA00022857"/>
    </source>
</evidence>
<evidence type="ECO:0000256" key="1">
    <source>
        <dbReference type="ARBA" id="ARBA00004903"/>
    </source>
</evidence>